<keyword evidence="4 7" id="KW-1133">Transmembrane helix</keyword>
<evidence type="ECO:0000256" key="2">
    <source>
        <dbReference type="ARBA" id="ARBA00006447"/>
    </source>
</evidence>
<dbReference type="Proteomes" id="UP001190700">
    <property type="component" value="Unassembled WGS sequence"/>
</dbReference>
<dbReference type="Pfam" id="PF04142">
    <property type="entry name" value="Nuc_sug_transp"/>
    <property type="match status" value="1"/>
</dbReference>
<feature type="region of interest" description="Disordered" evidence="6">
    <location>
        <begin position="164"/>
        <end position="187"/>
    </location>
</feature>
<name>A0AAE0FNI1_9CHLO</name>
<comment type="caution">
    <text evidence="8">The sequence shown here is derived from an EMBL/GenBank/DDBJ whole genome shotgun (WGS) entry which is preliminary data.</text>
</comment>
<evidence type="ECO:0000256" key="3">
    <source>
        <dbReference type="ARBA" id="ARBA00022692"/>
    </source>
</evidence>
<evidence type="ECO:0000256" key="7">
    <source>
        <dbReference type="SAM" id="Phobius"/>
    </source>
</evidence>
<comment type="subcellular location">
    <subcellularLocation>
        <location evidence="1">Membrane</location>
        <topology evidence="1">Multi-pass membrane protein</topology>
    </subcellularLocation>
</comment>
<evidence type="ECO:0000313" key="9">
    <source>
        <dbReference type="Proteomes" id="UP001190700"/>
    </source>
</evidence>
<keyword evidence="3 7" id="KW-0812">Transmembrane</keyword>
<evidence type="ECO:0000256" key="6">
    <source>
        <dbReference type="SAM" id="MobiDB-lite"/>
    </source>
</evidence>
<keyword evidence="9" id="KW-1185">Reference proteome</keyword>
<comment type="similarity">
    <text evidence="2">Belongs to the nucleotide-sugar transporter family. CMP-Sialate:CMP antiporter (TC 2.A.7.12) subfamily.</text>
</comment>
<dbReference type="InterPro" id="IPR037185">
    <property type="entry name" value="EmrE-like"/>
</dbReference>
<keyword evidence="5 7" id="KW-0472">Membrane</keyword>
<protein>
    <submittedName>
        <fullName evidence="8">Uncharacterized protein</fullName>
    </submittedName>
</protein>
<organism evidence="8 9">
    <name type="scientific">Cymbomonas tetramitiformis</name>
    <dbReference type="NCBI Taxonomy" id="36881"/>
    <lineage>
        <taxon>Eukaryota</taxon>
        <taxon>Viridiplantae</taxon>
        <taxon>Chlorophyta</taxon>
        <taxon>Pyramimonadophyceae</taxon>
        <taxon>Pyramimonadales</taxon>
        <taxon>Pyramimonadaceae</taxon>
        <taxon>Cymbomonas</taxon>
    </lineage>
</organism>
<dbReference type="AlphaFoldDB" id="A0AAE0FNI1"/>
<dbReference type="InterPro" id="IPR007271">
    <property type="entry name" value="Nuc_sug_transpt"/>
</dbReference>
<feature type="compositionally biased region" description="Basic and acidic residues" evidence="6">
    <location>
        <begin position="164"/>
        <end position="179"/>
    </location>
</feature>
<sequence length="187" mass="20752">MELPPWGKILLLCGQIFLGTFHVILVHGSKSAAKAEPGGPSGNTYRYSSALVVLLSEVMKILFSCCALLWVAMDSPEGMQATRAQVRAALVPRRWLRFALPAIVYMVENHIRFAVLKELSSPVTWVVFSHMEIPIVAVMTTFVLHRPLTPSQWVSVILLVDERKKEDEKKSGKGAKDWDMAPAADGH</sequence>
<dbReference type="PANTHER" id="PTHR10231">
    <property type="entry name" value="NUCLEOTIDE-SUGAR TRANSMEMBRANE TRANSPORTER"/>
    <property type="match status" value="1"/>
</dbReference>
<dbReference type="GO" id="GO:0015165">
    <property type="term" value="F:pyrimidine nucleotide-sugar transmembrane transporter activity"/>
    <property type="evidence" value="ECO:0007669"/>
    <property type="project" value="InterPro"/>
</dbReference>
<gene>
    <name evidence="8" type="ORF">CYMTET_28164</name>
</gene>
<evidence type="ECO:0000256" key="5">
    <source>
        <dbReference type="ARBA" id="ARBA00023136"/>
    </source>
</evidence>
<proteinExistence type="inferred from homology"/>
<feature type="transmembrane region" description="Helical" evidence="7">
    <location>
        <begin position="47"/>
        <end position="73"/>
    </location>
</feature>
<reference evidence="8 9" key="1">
    <citation type="journal article" date="2015" name="Genome Biol. Evol.">
        <title>Comparative Genomics of a Bacterivorous Green Alga Reveals Evolutionary Causalities and Consequences of Phago-Mixotrophic Mode of Nutrition.</title>
        <authorList>
            <person name="Burns J.A."/>
            <person name="Paasch A."/>
            <person name="Narechania A."/>
            <person name="Kim E."/>
        </authorList>
    </citation>
    <scope>NUCLEOTIDE SEQUENCE [LARGE SCALE GENOMIC DNA]</scope>
    <source>
        <strain evidence="8 9">PLY_AMNH</strain>
    </source>
</reference>
<evidence type="ECO:0000256" key="4">
    <source>
        <dbReference type="ARBA" id="ARBA00022989"/>
    </source>
</evidence>
<dbReference type="SUPFAM" id="SSF103481">
    <property type="entry name" value="Multidrug resistance efflux transporter EmrE"/>
    <property type="match status" value="1"/>
</dbReference>
<evidence type="ECO:0000256" key="1">
    <source>
        <dbReference type="ARBA" id="ARBA00004141"/>
    </source>
</evidence>
<accession>A0AAE0FNI1</accession>
<dbReference type="GO" id="GO:0000139">
    <property type="term" value="C:Golgi membrane"/>
    <property type="evidence" value="ECO:0007669"/>
    <property type="project" value="InterPro"/>
</dbReference>
<feature type="transmembrane region" description="Helical" evidence="7">
    <location>
        <begin position="9"/>
        <end position="27"/>
    </location>
</feature>
<dbReference type="EMBL" id="LGRX02015807">
    <property type="protein sequence ID" value="KAK3263004.1"/>
    <property type="molecule type" value="Genomic_DNA"/>
</dbReference>
<evidence type="ECO:0000313" key="8">
    <source>
        <dbReference type="EMBL" id="KAK3263004.1"/>
    </source>
</evidence>